<organism evidence="1 2">
    <name type="scientific">Polaribacter batillariae</name>
    <dbReference type="NCBI Taxonomy" id="2808900"/>
    <lineage>
        <taxon>Bacteria</taxon>
        <taxon>Pseudomonadati</taxon>
        <taxon>Bacteroidota</taxon>
        <taxon>Flavobacteriia</taxon>
        <taxon>Flavobacteriales</taxon>
        <taxon>Flavobacteriaceae</taxon>
    </lineage>
</organism>
<evidence type="ECO:0000313" key="1">
    <source>
        <dbReference type="EMBL" id="QTD39197.1"/>
    </source>
</evidence>
<evidence type="ECO:0000313" key="2">
    <source>
        <dbReference type="Proteomes" id="UP000663935"/>
    </source>
</evidence>
<reference evidence="1 2" key="1">
    <citation type="submission" date="2021-03" db="EMBL/GenBank/DDBJ databases">
        <title>Complete genome of Polaribacter_sp.G4M1.</title>
        <authorList>
            <person name="Jeong S.W."/>
            <person name="Bae J.W."/>
        </authorList>
    </citation>
    <scope>NUCLEOTIDE SEQUENCE [LARGE SCALE GENOMIC DNA]</scope>
    <source>
        <strain evidence="1 2">G4M1</strain>
    </source>
</reference>
<protein>
    <submittedName>
        <fullName evidence="1">Uncharacterized protein</fullName>
    </submittedName>
</protein>
<sequence>MAKNKKSEAALLEQWHVAIESSDLFIKFTLNNQETDRSSGRNEVASRKRVANTSQNYPLLLKIALNLLKK</sequence>
<dbReference type="RefSeq" id="WP_207973305.1">
    <property type="nucleotide sequence ID" value="NZ_CP071795.1"/>
</dbReference>
<accession>A0ABX7SY77</accession>
<proteinExistence type="predicted"/>
<dbReference type="Proteomes" id="UP000663935">
    <property type="component" value="Chromosome"/>
</dbReference>
<name>A0ABX7SY77_9FLAO</name>
<dbReference type="EMBL" id="CP071795">
    <property type="protein sequence ID" value="QTD39197.1"/>
    <property type="molecule type" value="Genomic_DNA"/>
</dbReference>
<gene>
    <name evidence="1" type="ORF">JL193_08145</name>
</gene>
<keyword evidence="2" id="KW-1185">Reference proteome</keyword>